<comment type="caution">
    <text evidence="2">The sequence shown here is derived from an EMBL/GenBank/DDBJ whole genome shotgun (WGS) entry which is preliminary data.</text>
</comment>
<evidence type="ECO:0000313" key="3">
    <source>
        <dbReference type="EMBL" id="KUM47215.1"/>
    </source>
</evidence>
<dbReference type="AlphaFoldDB" id="A0A101LWF2"/>
<reference evidence="2" key="1">
    <citation type="journal article" date="2015" name="Genome Biol. Evol.">
        <title>Organellar Genomes of White Spruce (Picea glauca): Assembly and Annotation.</title>
        <authorList>
            <person name="Jackman S.D."/>
            <person name="Warren R.L."/>
            <person name="Gibb E.A."/>
            <person name="Vandervalk B.P."/>
            <person name="Mohamadi H."/>
            <person name="Chu J."/>
            <person name="Raymond A."/>
            <person name="Pleasance S."/>
            <person name="Coope R."/>
            <person name="Wildung M.R."/>
            <person name="Ritland C.E."/>
            <person name="Bousquet J."/>
            <person name="Jones S.J."/>
            <person name="Bohlmann J."/>
            <person name="Birol I."/>
        </authorList>
    </citation>
    <scope>NUCLEOTIDE SEQUENCE [LARGE SCALE GENOMIC DNA]</scope>
    <source>
        <tissue evidence="2">Flushing bud</tissue>
    </source>
</reference>
<name>A0A101LWF2_PICGL</name>
<evidence type="ECO:0000313" key="2">
    <source>
        <dbReference type="EMBL" id="KUM46617.1"/>
    </source>
</evidence>
<proteinExistence type="predicted"/>
<dbReference type="EMBL" id="LKAM01000008">
    <property type="protein sequence ID" value="KUM47215.1"/>
    <property type="molecule type" value="Genomic_DNA"/>
</dbReference>
<evidence type="ECO:0000313" key="4">
    <source>
        <dbReference type="EMBL" id="KUM49730.1"/>
    </source>
</evidence>
<keyword evidence="2" id="KW-0496">Mitochondrion</keyword>
<protein>
    <submittedName>
        <fullName evidence="2">Uncharacterized protein</fullName>
    </submittedName>
</protein>
<gene>
    <name evidence="2" type="ORF">ABT39_MTgene1719</name>
    <name evidence="4" type="ORF">ABT39_MTgene2957</name>
    <name evidence="3" type="ORF">ABT39_MTgene6221</name>
</gene>
<accession>A0A101LWF2</accession>
<feature type="region of interest" description="Disordered" evidence="1">
    <location>
        <begin position="14"/>
        <end position="41"/>
    </location>
</feature>
<evidence type="ECO:0000256" key="1">
    <source>
        <dbReference type="SAM" id="MobiDB-lite"/>
    </source>
</evidence>
<dbReference type="EMBL" id="LKAM01000011">
    <property type="protein sequence ID" value="KUM46617.1"/>
    <property type="molecule type" value="Genomic_DNA"/>
</dbReference>
<sequence length="41" mass="4810">MDNAYMRSRWAPWDMKPVATFSNGPTGRRVKRRGRKEQSQG</sequence>
<geneLocation type="mitochondrion" evidence="2"/>
<organism evidence="2">
    <name type="scientific">Picea glauca</name>
    <name type="common">White spruce</name>
    <name type="synonym">Pinus glauca</name>
    <dbReference type="NCBI Taxonomy" id="3330"/>
    <lineage>
        <taxon>Eukaryota</taxon>
        <taxon>Viridiplantae</taxon>
        <taxon>Streptophyta</taxon>
        <taxon>Embryophyta</taxon>
        <taxon>Tracheophyta</taxon>
        <taxon>Spermatophyta</taxon>
        <taxon>Pinopsida</taxon>
        <taxon>Pinidae</taxon>
        <taxon>Conifers I</taxon>
        <taxon>Pinales</taxon>
        <taxon>Pinaceae</taxon>
        <taxon>Picea</taxon>
    </lineage>
</organism>
<dbReference type="EMBL" id="LKAM01000002">
    <property type="protein sequence ID" value="KUM49730.1"/>
    <property type="molecule type" value="Genomic_DNA"/>
</dbReference>